<evidence type="ECO:0000259" key="8">
    <source>
        <dbReference type="Pfam" id="PF06808"/>
    </source>
</evidence>
<keyword evidence="4 7" id="KW-0812">Transmembrane</keyword>
<feature type="transmembrane region" description="Helical" evidence="7">
    <location>
        <begin position="318"/>
        <end position="335"/>
    </location>
</feature>
<dbReference type="NCBIfam" id="TIGR00786">
    <property type="entry name" value="dctM"/>
    <property type="match status" value="1"/>
</dbReference>
<dbReference type="RefSeq" id="WP_174209067.1">
    <property type="nucleotide sequence ID" value="NZ_JAHLNT010000008.1"/>
</dbReference>
<dbReference type="AlphaFoldDB" id="A0A2X2W5E4"/>
<dbReference type="PANTHER" id="PTHR33362:SF2">
    <property type="entry name" value="TRAP TRANSPORTER LARGE PERMEASE PROTEIN"/>
    <property type="match status" value="1"/>
</dbReference>
<sequence>MYSTTIAVLLLLGSFLLLMFLRVPIALSIGIASILTSLHLGIPLDMVMQNIAKGVNSYSLMAIPFFILMGDIMSKGGIAKRLINLAYAAVGWMRGGMAMVTCVASMLFGAVSGSSTACTATMGPIMIPTMNEQGYDKTFATNITMASSVTGLLIPPSHNLVIYAMAAGGVSVGKLFMGGIVPGIILGVMLMVYSYYISRKYKYPVGAPFNSKKVGKAFIDAIWGLLTLVIVVIGVTTGIITATESAAIATLWALFVSLFIYKEMSIKDLGDILRNSSKTLAMIMLLVGSSSAFGWLLAYLKVPQLITSSIFNVSTNPIIVLLVVNVLLLILGCLMDMSSVILIATPILLPIVSAIGMTPVQFGIVLITNLGIGLLTPPVGATLFVGSAVSDIKFEKLAKNMIPIYGLMVLLTLLITFVPAVPLFIPNMMK</sequence>
<dbReference type="InterPro" id="IPR004681">
    <property type="entry name" value="TRAP_DctM"/>
</dbReference>
<feature type="transmembrane region" description="Helical" evidence="7">
    <location>
        <begin position="245"/>
        <end position="261"/>
    </location>
</feature>
<gene>
    <name evidence="9" type="primary">siaT_1</name>
    <name evidence="9" type="ORF">NCTC13028_00182</name>
</gene>
<evidence type="ECO:0000256" key="5">
    <source>
        <dbReference type="ARBA" id="ARBA00022989"/>
    </source>
</evidence>
<feature type="transmembrane region" description="Helical" evidence="7">
    <location>
        <begin position="374"/>
        <end position="392"/>
    </location>
</feature>
<keyword evidence="6 7" id="KW-0472">Membrane</keyword>
<dbReference type="PIRSF" id="PIRSF006066">
    <property type="entry name" value="HI0050"/>
    <property type="match status" value="1"/>
</dbReference>
<name>A0A2X2W5E4_CLOCO</name>
<dbReference type="Proteomes" id="UP000250223">
    <property type="component" value="Unassembled WGS sequence"/>
</dbReference>
<protein>
    <submittedName>
        <fullName evidence="9">TRAP dicarboxylate transporter subunit DctM</fullName>
    </submittedName>
</protein>
<evidence type="ECO:0000313" key="10">
    <source>
        <dbReference type="Proteomes" id="UP000250223"/>
    </source>
</evidence>
<reference evidence="9 10" key="1">
    <citation type="submission" date="2018-06" db="EMBL/GenBank/DDBJ databases">
        <authorList>
            <consortium name="Pathogen Informatics"/>
            <person name="Doyle S."/>
        </authorList>
    </citation>
    <scope>NUCLEOTIDE SEQUENCE [LARGE SCALE GENOMIC DNA]</scope>
    <source>
        <strain evidence="9 10">NCTC13028</strain>
    </source>
</reference>
<dbReference type="GO" id="GO:0022857">
    <property type="term" value="F:transmembrane transporter activity"/>
    <property type="evidence" value="ECO:0007669"/>
    <property type="project" value="TreeGrafter"/>
</dbReference>
<feature type="transmembrane region" description="Helical" evidence="7">
    <location>
        <begin position="347"/>
        <end position="368"/>
    </location>
</feature>
<organism evidence="9 10">
    <name type="scientific">Clostridium cochlearium</name>
    <dbReference type="NCBI Taxonomy" id="1494"/>
    <lineage>
        <taxon>Bacteria</taxon>
        <taxon>Bacillati</taxon>
        <taxon>Bacillota</taxon>
        <taxon>Clostridia</taxon>
        <taxon>Eubacteriales</taxon>
        <taxon>Clostridiaceae</taxon>
        <taxon>Clostridium</taxon>
    </lineage>
</organism>
<dbReference type="EMBL" id="UAWC01000001">
    <property type="protein sequence ID" value="SQB33151.1"/>
    <property type="molecule type" value="Genomic_DNA"/>
</dbReference>
<feature type="transmembrane region" description="Helical" evidence="7">
    <location>
        <begin position="281"/>
        <end position="298"/>
    </location>
</feature>
<keyword evidence="3" id="KW-0997">Cell inner membrane</keyword>
<proteinExistence type="predicted"/>
<dbReference type="Pfam" id="PF06808">
    <property type="entry name" value="DctM"/>
    <property type="match status" value="1"/>
</dbReference>
<evidence type="ECO:0000256" key="7">
    <source>
        <dbReference type="SAM" id="Phobius"/>
    </source>
</evidence>
<keyword evidence="2" id="KW-1003">Cell membrane</keyword>
<evidence type="ECO:0000256" key="1">
    <source>
        <dbReference type="ARBA" id="ARBA00004429"/>
    </source>
</evidence>
<evidence type="ECO:0000256" key="2">
    <source>
        <dbReference type="ARBA" id="ARBA00022475"/>
    </source>
</evidence>
<feature type="transmembrane region" description="Helical" evidence="7">
    <location>
        <begin position="85"/>
        <end position="108"/>
    </location>
</feature>
<feature type="transmembrane region" description="Helical" evidence="7">
    <location>
        <begin position="175"/>
        <end position="196"/>
    </location>
</feature>
<feature type="transmembrane region" description="Helical" evidence="7">
    <location>
        <begin position="217"/>
        <end position="239"/>
    </location>
</feature>
<evidence type="ECO:0000256" key="3">
    <source>
        <dbReference type="ARBA" id="ARBA00022519"/>
    </source>
</evidence>
<accession>A0A2X2W5E4</accession>
<evidence type="ECO:0000256" key="6">
    <source>
        <dbReference type="ARBA" id="ARBA00023136"/>
    </source>
</evidence>
<feature type="transmembrane region" description="Helical" evidence="7">
    <location>
        <begin position="404"/>
        <end position="425"/>
    </location>
</feature>
<comment type="subcellular location">
    <subcellularLocation>
        <location evidence="1">Cell inner membrane</location>
        <topology evidence="1">Multi-pass membrane protein</topology>
    </subcellularLocation>
</comment>
<keyword evidence="5 7" id="KW-1133">Transmembrane helix</keyword>
<evidence type="ECO:0000256" key="4">
    <source>
        <dbReference type="ARBA" id="ARBA00022692"/>
    </source>
</evidence>
<feature type="domain" description="TRAP C4-dicarboxylate transport system permease DctM subunit" evidence="8">
    <location>
        <begin position="12"/>
        <end position="420"/>
    </location>
</feature>
<feature type="transmembrane region" description="Helical" evidence="7">
    <location>
        <begin position="54"/>
        <end position="73"/>
    </location>
</feature>
<dbReference type="InterPro" id="IPR010656">
    <property type="entry name" value="DctM"/>
</dbReference>
<dbReference type="GO" id="GO:0005886">
    <property type="term" value="C:plasma membrane"/>
    <property type="evidence" value="ECO:0007669"/>
    <property type="project" value="UniProtKB-SubCell"/>
</dbReference>
<evidence type="ECO:0000313" key="9">
    <source>
        <dbReference type="EMBL" id="SQB33151.1"/>
    </source>
</evidence>
<dbReference type="PANTHER" id="PTHR33362">
    <property type="entry name" value="SIALIC ACID TRAP TRANSPORTER PERMEASE PROTEIN SIAT-RELATED"/>
    <property type="match status" value="1"/>
</dbReference>